<reference evidence="3" key="2">
    <citation type="submission" date="2020-03" db="EMBL/GenBank/DDBJ databases">
        <authorList>
            <person name="Fu F.-F."/>
            <person name="Chen J."/>
        </authorList>
    </citation>
    <scope>NUCLEOTIDE SEQUENCE</scope>
    <source>
        <strain evidence="3">Lc1</strain>
    </source>
</reference>
<gene>
    <name evidence="3" type="ORF">GCG54_00000383</name>
</gene>
<keyword evidence="2" id="KW-0472">Membrane</keyword>
<evidence type="ECO:0000256" key="2">
    <source>
        <dbReference type="SAM" id="Phobius"/>
    </source>
</evidence>
<dbReference type="GeneID" id="69007555"/>
<dbReference type="Proteomes" id="UP000613401">
    <property type="component" value="Unassembled WGS sequence"/>
</dbReference>
<proteinExistence type="predicted"/>
<name>A0A8H4CUK1_COLGL</name>
<dbReference type="RefSeq" id="XP_045269497.1">
    <property type="nucleotide sequence ID" value="XM_045400522.1"/>
</dbReference>
<keyword evidence="2" id="KW-1133">Transmembrane helix</keyword>
<sequence>MPSAPQLGALGHTFTAMRAMQFASLIAIIGMTSNFISEINAADASSPSVLIGTLVVSCIATLYIVISYILYYDSLLPLLLATALDSMLLVAVIVVACTLGKPLSYLNCAALPSSGSTATFMTSVIANSASSTLNYFIWVGADQRTCYAVKAVWGLSIALCVLFAFSAITAVCLWRRLKGRGCYDAAAAPVYFPPPPVREVRGGGGRTATALGTAALGKKTRGVYDDYSSSDSDSEHQREFVKPLGSFAQRPSFPPPPTAPVRKVKIVEGRVAVQPLPVLPETVSPVAAAPSPKERGFRGLLSPVSTKDKGGLGLLSPVSPKDKGGLLSPTTPKSPLERAKSKRRTIMHFIDGWWDLGLLEQERKKSLMRAASRKA</sequence>
<evidence type="ECO:0000256" key="1">
    <source>
        <dbReference type="SAM" id="MobiDB-lite"/>
    </source>
</evidence>
<comment type="caution">
    <text evidence="3">The sequence shown here is derived from an EMBL/GenBank/DDBJ whole genome shotgun (WGS) entry which is preliminary data.</text>
</comment>
<accession>A0A8H4CUK1</accession>
<reference evidence="3" key="1">
    <citation type="journal article" date="2020" name="Phytopathology">
        <title>Genome sequence and comparative analysis of Colletotrichum gloeosporioides isolated from Liriodendron leaves.</title>
        <authorList>
            <person name="Fu F.F."/>
            <person name="Hao Z."/>
            <person name="Wang P."/>
            <person name="Lu Y."/>
            <person name="Xue L.J."/>
            <person name="Wei G."/>
            <person name="Tian Y."/>
            <person name="Baishi H."/>
            <person name="Xu H."/>
            <person name="Shi J."/>
            <person name="Cheng T."/>
            <person name="Wang G."/>
            <person name="Yi Y."/>
            <person name="Chen J."/>
        </authorList>
    </citation>
    <scope>NUCLEOTIDE SEQUENCE</scope>
    <source>
        <strain evidence="3">Lc1</strain>
    </source>
</reference>
<feature type="region of interest" description="Disordered" evidence="1">
    <location>
        <begin position="286"/>
        <end position="340"/>
    </location>
</feature>
<protein>
    <recommendedName>
        <fullName evidence="5">MARVEL domain-containing protein</fullName>
    </recommendedName>
</protein>
<evidence type="ECO:0008006" key="5">
    <source>
        <dbReference type="Google" id="ProtNLM"/>
    </source>
</evidence>
<keyword evidence="4" id="KW-1185">Reference proteome</keyword>
<feature type="transmembrane region" description="Helical" evidence="2">
    <location>
        <begin position="20"/>
        <end position="37"/>
    </location>
</feature>
<dbReference type="EMBL" id="WVTB01000012">
    <property type="protein sequence ID" value="KAF3810338.1"/>
    <property type="molecule type" value="Genomic_DNA"/>
</dbReference>
<evidence type="ECO:0000313" key="3">
    <source>
        <dbReference type="EMBL" id="KAF3810338.1"/>
    </source>
</evidence>
<dbReference type="AlphaFoldDB" id="A0A8H4CUK1"/>
<evidence type="ECO:0000313" key="4">
    <source>
        <dbReference type="Proteomes" id="UP000613401"/>
    </source>
</evidence>
<feature type="transmembrane region" description="Helical" evidence="2">
    <location>
        <begin position="151"/>
        <end position="174"/>
    </location>
</feature>
<keyword evidence="2" id="KW-0812">Transmembrane</keyword>
<organism evidence="3 4">
    <name type="scientific">Colletotrichum gloeosporioides</name>
    <name type="common">Anthracnose fungus</name>
    <name type="synonym">Glomerella cingulata</name>
    <dbReference type="NCBI Taxonomy" id="474922"/>
    <lineage>
        <taxon>Eukaryota</taxon>
        <taxon>Fungi</taxon>
        <taxon>Dikarya</taxon>
        <taxon>Ascomycota</taxon>
        <taxon>Pezizomycotina</taxon>
        <taxon>Sordariomycetes</taxon>
        <taxon>Hypocreomycetidae</taxon>
        <taxon>Glomerellales</taxon>
        <taxon>Glomerellaceae</taxon>
        <taxon>Colletotrichum</taxon>
        <taxon>Colletotrichum gloeosporioides species complex</taxon>
    </lineage>
</organism>
<feature type="transmembrane region" description="Helical" evidence="2">
    <location>
        <begin position="49"/>
        <end position="72"/>
    </location>
</feature>
<feature type="transmembrane region" description="Helical" evidence="2">
    <location>
        <begin position="78"/>
        <end position="99"/>
    </location>
</feature>